<evidence type="ECO:0000256" key="3">
    <source>
        <dbReference type="ARBA" id="ARBA00023274"/>
    </source>
</evidence>
<evidence type="ECO:0000256" key="2">
    <source>
        <dbReference type="ARBA" id="ARBA00022980"/>
    </source>
</evidence>
<dbReference type="PANTHER" id="PTHR36427">
    <property type="entry name" value="54S RIBOSOMAL PROTEIN L1, MITOCHONDRIAL"/>
    <property type="match status" value="1"/>
</dbReference>
<dbReference type="Gene3D" id="3.40.50.790">
    <property type="match status" value="1"/>
</dbReference>
<evidence type="ECO:0000256" key="1">
    <source>
        <dbReference type="ARBA" id="ARBA00010531"/>
    </source>
</evidence>
<dbReference type="GO" id="GO:0005762">
    <property type="term" value="C:mitochondrial large ribosomal subunit"/>
    <property type="evidence" value="ECO:0007669"/>
    <property type="project" value="TreeGrafter"/>
</dbReference>
<name>A0AAV0BG61_PHAPC</name>
<dbReference type="AlphaFoldDB" id="A0AAV0BG61"/>
<sequence length="193" mass="21194">MRGRLFLPNQLPKLKSAEEDEELIAIIWPIETLIKDFNKDQKKTEHQIYLNDLSESLGVDHIGGKELIDQIIEGKINPTKLLCHPDLLPLLIKDSRVAKVLGPRGLIPSEKRGTVSTDLNRLVQDAKGSLDWVMDPNSGLVIAELGKLSMDLQAIEQNLMVLVDTVGDLAQGGQAGIKKVVLEAPGLPEIIVT</sequence>
<organism evidence="4 5">
    <name type="scientific">Phakopsora pachyrhizi</name>
    <name type="common">Asian soybean rust disease fungus</name>
    <dbReference type="NCBI Taxonomy" id="170000"/>
    <lineage>
        <taxon>Eukaryota</taxon>
        <taxon>Fungi</taxon>
        <taxon>Dikarya</taxon>
        <taxon>Basidiomycota</taxon>
        <taxon>Pucciniomycotina</taxon>
        <taxon>Pucciniomycetes</taxon>
        <taxon>Pucciniales</taxon>
        <taxon>Phakopsoraceae</taxon>
        <taxon>Phakopsora</taxon>
    </lineage>
</organism>
<dbReference type="PANTHER" id="PTHR36427:SF3">
    <property type="entry name" value="LARGE RIBOSOMAL SUBUNIT PROTEIN UL1M"/>
    <property type="match status" value="1"/>
</dbReference>
<proteinExistence type="inferred from homology"/>
<keyword evidence="5" id="KW-1185">Reference proteome</keyword>
<dbReference type="SUPFAM" id="SSF56808">
    <property type="entry name" value="Ribosomal protein L1"/>
    <property type="match status" value="1"/>
</dbReference>
<accession>A0AAV0BG61</accession>
<comment type="similarity">
    <text evidence="1">Belongs to the universal ribosomal protein uL1 family.</text>
</comment>
<reference evidence="4" key="1">
    <citation type="submission" date="2022-06" db="EMBL/GenBank/DDBJ databases">
        <authorList>
            <consortium name="SYNGENTA / RWTH Aachen University"/>
        </authorList>
    </citation>
    <scope>NUCLEOTIDE SEQUENCE</scope>
</reference>
<dbReference type="InterPro" id="IPR023674">
    <property type="entry name" value="Ribosomal_uL1-like"/>
</dbReference>
<comment type="caution">
    <text evidence="4">The sequence shown here is derived from an EMBL/GenBank/DDBJ whole genome shotgun (WGS) entry which is preliminary data.</text>
</comment>
<dbReference type="InterPro" id="IPR028364">
    <property type="entry name" value="Ribosomal_uL1/biogenesis"/>
</dbReference>
<keyword evidence="2 4" id="KW-0689">Ribosomal protein</keyword>
<dbReference type="Proteomes" id="UP001153365">
    <property type="component" value="Unassembled WGS sequence"/>
</dbReference>
<dbReference type="GO" id="GO:0003735">
    <property type="term" value="F:structural constituent of ribosome"/>
    <property type="evidence" value="ECO:0007669"/>
    <property type="project" value="TreeGrafter"/>
</dbReference>
<evidence type="ECO:0000313" key="5">
    <source>
        <dbReference type="Proteomes" id="UP001153365"/>
    </source>
</evidence>
<dbReference type="Pfam" id="PF00687">
    <property type="entry name" value="Ribosomal_L1"/>
    <property type="match status" value="1"/>
</dbReference>
<protein>
    <submittedName>
        <fullName evidence="4">Ribosomal protein L1-like protein</fullName>
    </submittedName>
</protein>
<gene>
    <name evidence="4" type="ORF">PPACK8108_LOCUS20769</name>
</gene>
<evidence type="ECO:0000313" key="4">
    <source>
        <dbReference type="EMBL" id="CAH7686155.1"/>
    </source>
</evidence>
<dbReference type="InterPro" id="IPR016095">
    <property type="entry name" value="Ribosomal_uL1_3-a/b-sand"/>
</dbReference>
<keyword evidence="3" id="KW-0687">Ribonucleoprotein</keyword>
<dbReference type="EMBL" id="CALTRL010005774">
    <property type="protein sequence ID" value="CAH7686155.1"/>
    <property type="molecule type" value="Genomic_DNA"/>
</dbReference>